<gene>
    <name evidence="2" type="ORF">M747DRAFT_174542</name>
</gene>
<organism evidence="2 3">
    <name type="scientific">Aspergillus niger ATCC 13496</name>
    <dbReference type="NCBI Taxonomy" id="1353008"/>
    <lineage>
        <taxon>Eukaryota</taxon>
        <taxon>Fungi</taxon>
        <taxon>Dikarya</taxon>
        <taxon>Ascomycota</taxon>
        <taxon>Pezizomycotina</taxon>
        <taxon>Eurotiomycetes</taxon>
        <taxon>Eurotiomycetidae</taxon>
        <taxon>Eurotiales</taxon>
        <taxon>Aspergillaceae</taxon>
        <taxon>Aspergillus</taxon>
        <taxon>Aspergillus subgen. Circumdati</taxon>
    </lineage>
</organism>
<sequence length="78" mass="8287">MAGGYNRPSLQANDAIIGDGYAEFATKSLQISRTGLAEGHRSSCPITPVYSLQTGSNRPAGCDRSTLARADQRPQAVY</sequence>
<feature type="region of interest" description="Disordered" evidence="1">
    <location>
        <begin position="55"/>
        <end position="78"/>
    </location>
</feature>
<dbReference type="AlphaFoldDB" id="A0A370CA55"/>
<evidence type="ECO:0000256" key="1">
    <source>
        <dbReference type="SAM" id="MobiDB-lite"/>
    </source>
</evidence>
<evidence type="ECO:0000313" key="3">
    <source>
        <dbReference type="Proteomes" id="UP000253845"/>
    </source>
</evidence>
<reference evidence="2 3" key="1">
    <citation type="submission" date="2018-07" db="EMBL/GenBank/DDBJ databases">
        <title>Section-level genome sequencing of Aspergillus section Nigri to investigate inter- and intra-species variation.</title>
        <authorList>
            <consortium name="DOE Joint Genome Institute"/>
            <person name="Vesth T.C."/>
            <person name="Nybo J.L."/>
            <person name="Theobald S."/>
            <person name="Frisvad J.C."/>
            <person name="Larsen T.O."/>
            <person name="Nielsen K.F."/>
            <person name="Hoof J.B."/>
            <person name="Brandl J."/>
            <person name="Salamov A."/>
            <person name="Riley R."/>
            <person name="Gladden J.M."/>
            <person name="Phatale P."/>
            <person name="Nielsen M.T."/>
            <person name="Lyhne E.K."/>
            <person name="Kogle M.E."/>
            <person name="Strasser K."/>
            <person name="McDonnell E."/>
            <person name="Barry K."/>
            <person name="Clum A."/>
            <person name="Chen C."/>
            <person name="Nolan M."/>
            <person name="Sandor L."/>
            <person name="Kuo A."/>
            <person name="Lipzen A."/>
            <person name="Hainaut M."/>
            <person name="Drula E."/>
            <person name="Tsang A."/>
            <person name="Magnuson J.K."/>
            <person name="Henrissat B."/>
            <person name="Wiebenga A."/>
            <person name="Simmons B.A."/>
            <person name="Makela M.R."/>
            <person name="De vries R.P."/>
            <person name="Grigoriev I.V."/>
            <person name="Mortensen U.H."/>
            <person name="Baker S.E."/>
            <person name="Andersen M.R."/>
        </authorList>
    </citation>
    <scope>NUCLEOTIDE SEQUENCE [LARGE SCALE GENOMIC DNA]</scope>
    <source>
        <strain evidence="2 3">ATCC 13496</strain>
    </source>
</reference>
<protein>
    <submittedName>
        <fullName evidence="2">Uncharacterized protein</fullName>
    </submittedName>
</protein>
<evidence type="ECO:0000313" key="2">
    <source>
        <dbReference type="EMBL" id="RDH22873.1"/>
    </source>
</evidence>
<dbReference type="Proteomes" id="UP000253845">
    <property type="component" value="Unassembled WGS sequence"/>
</dbReference>
<name>A0A370CA55_ASPNG</name>
<proteinExistence type="predicted"/>
<dbReference type="EMBL" id="KZ851906">
    <property type="protein sequence ID" value="RDH22873.1"/>
    <property type="molecule type" value="Genomic_DNA"/>
</dbReference>
<dbReference type="VEuPathDB" id="FungiDB:M747DRAFT_174542"/>
<accession>A0A370CA55</accession>